<evidence type="ECO:0000313" key="9">
    <source>
        <dbReference type="EMBL" id="MBB4905051.1"/>
    </source>
</evidence>
<keyword evidence="5 7" id="KW-1133">Transmembrane helix</keyword>
<keyword evidence="2 7" id="KW-0813">Transport</keyword>
<accession>A0A7W7Q1D6</accession>
<dbReference type="GO" id="GO:0055085">
    <property type="term" value="P:transmembrane transport"/>
    <property type="evidence" value="ECO:0007669"/>
    <property type="project" value="InterPro"/>
</dbReference>
<sequence>MRPVIRNLIGLAGFLLLWEGVSQSGMVTRTSLPPPSEVSVRLVELLGQASFLRDVIATVLAWLIALLIAIAIAVPAGLLLGSLPWLRSSTRALIEFIRPIPPVALIPLIIITIGSGPEAKITLAVLAAVWPILFNIIYALDDIDPLLLDTARSLGHRRTRVLATVALPHVAPFAFTGIRLSAAIALIVTVSTEYLAGSEIGVGAFIIDVYTTVNGMDEVLAGTIVIGIIGYLVNEGLERTGRRLFHWSDTTRVEALT</sequence>
<proteinExistence type="inferred from homology"/>
<keyword evidence="4 7" id="KW-0812">Transmembrane</keyword>
<evidence type="ECO:0000256" key="4">
    <source>
        <dbReference type="ARBA" id="ARBA00022692"/>
    </source>
</evidence>
<keyword evidence="6 7" id="KW-0472">Membrane</keyword>
<evidence type="ECO:0000256" key="5">
    <source>
        <dbReference type="ARBA" id="ARBA00022989"/>
    </source>
</evidence>
<feature type="transmembrane region" description="Helical" evidence="7">
    <location>
        <begin position="55"/>
        <end position="80"/>
    </location>
</feature>
<dbReference type="PANTHER" id="PTHR30151">
    <property type="entry name" value="ALKANE SULFONATE ABC TRANSPORTER-RELATED, MEMBRANE SUBUNIT"/>
    <property type="match status" value="1"/>
</dbReference>
<organism evidence="9 10">
    <name type="scientific">Actinophytocola algeriensis</name>
    <dbReference type="NCBI Taxonomy" id="1768010"/>
    <lineage>
        <taxon>Bacteria</taxon>
        <taxon>Bacillati</taxon>
        <taxon>Actinomycetota</taxon>
        <taxon>Actinomycetes</taxon>
        <taxon>Pseudonocardiales</taxon>
        <taxon>Pseudonocardiaceae</taxon>
    </lineage>
</organism>
<evidence type="ECO:0000256" key="1">
    <source>
        <dbReference type="ARBA" id="ARBA00004651"/>
    </source>
</evidence>
<name>A0A7W7Q1D6_9PSEU</name>
<evidence type="ECO:0000256" key="2">
    <source>
        <dbReference type="ARBA" id="ARBA00022448"/>
    </source>
</evidence>
<evidence type="ECO:0000313" key="10">
    <source>
        <dbReference type="Proteomes" id="UP000520767"/>
    </source>
</evidence>
<comment type="subcellular location">
    <subcellularLocation>
        <location evidence="1 7">Cell membrane</location>
        <topology evidence="1 7">Multi-pass membrane protein</topology>
    </subcellularLocation>
</comment>
<dbReference type="SUPFAM" id="SSF161098">
    <property type="entry name" value="MetI-like"/>
    <property type="match status" value="1"/>
</dbReference>
<dbReference type="Gene3D" id="1.10.3720.10">
    <property type="entry name" value="MetI-like"/>
    <property type="match status" value="1"/>
</dbReference>
<dbReference type="GO" id="GO:0005886">
    <property type="term" value="C:plasma membrane"/>
    <property type="evidence" value="ECO:0007669"/>
    <property type="project" value="UniProtKB-SubCell"/>
</dbReference>
<feature type="transmembrane region" description="Helical" evidence="7">
    <location>
        <begin position="121"/>
        <end position="140"/>
    </location>
</feature>
<comment type="similarity">
    <text evidence="7">Belongs to the binding-protein-dependent transport system permease family.</text>
</comment>
<dbReference type="InterPro" id="IPR035906">
    <property type="entry name" value="MetI-like_sf"/>
</dbReference>
<feature type="domain" description="ABC transmembrane type-1" evidence="8">
    <location>
        <begin position="55"/>
        <end position="237"/>
    </location>
</feature>
<dbReference type="InterPro" id="IPR000515">
    <property type="entry name" value="MetI-like"/>
</dbReference>
<evidence type="ECO:0000256" key="7">
    <source>
        <dbReference type="RuleBase" id="RU363032"/>
    </source>
</evidence>
<dbReference type="CDD" id="cd06261">
    <property type="entry name" value="TM_PBP2"/>
    <property type="match status" value="1"/>
</dbReference>
<gene>
    <name evidence="9" type="ORF">FHR82_001261</name>
</gene>
<protein>
    <submittedName>
        <fullName evidence="9">NitT/TauT family transport system permease protein</fullName>
    </submittedName>
</protein>
<dbReference type="PANTHER" id="PTHR30151:SF0">
    <property type="entry name" value="ABC TRANSPORTER PERMEASE PROTEIN MJ0413-RELATED"/>
    <property type="match status" value="1"/>
</dbReference>
<dbReference type="Proteomes" id="UP000520767">
    <property type="component" value="Unassembled WGS sequence"/>
</dbReference>
<evidence type="ECO:0000256" key="6">
    <source>
        <dbReference type="ARBA" id="ARBA00023136"/>
    </source>
</evidence>
<dbReference type="EMBL" id="JACHJQ010000001">
    <property type="protein sequence ID" value="MBB4905051.1"/>
    <property type="molecule type" value="Genomic_DNA"/>
</dbReference>
<evidence type="ECO:0000259" key="8">
    <source>
        <dbReference type="PROSITE" id="PS50928"/>
    </source>
</evidence>
<feature type="transmembrane region" description="Helical" evidence="7">
    <location>
        <begin position="219"/>
        <end position="237"/>
    </location>
</feature>
<dbReference type="RefSeq" id="WP_184809203.1">
    <property type="nucleotide sequence ID" value="NZ_JACHJQ010000001.1"/>
</dbReference>
<comment type="caution">
    <text evidence="9">The sequence shown here is derived from an EMBL/GenBank/DDBJ whole genome shotgun (WGS) entry which is preliminary data.</text>
</comment>
<dbReference type="AlphaFoldDB" id="A0A7W7Q1D6"/>
<dbReference type="Pfam" id="PF00528">
    <property type="entry name" value="BPD_transp_1"/>
    <property type="match status" value="1"/>
</dbReference>
<feature type="transmembrane region" description="Helical" evidence="7">
    <location>
        <begin position="92"/>
        <end position="115"/>
    </location>
</feature>
<feature type="transmembrane region" description="Helical" evidence="7">
    <location>
        <begin position="161"/>
        <end position="188"/>
    </location>
</feature>
<keyword evidence="10" id="KW-1185">Reference proteome</keyword>
<evidence type="ECO:0000256" key="3">
    <source>
        <dbReference type="ARBA" id="ARBA00022475"/>
    </source>
</evidence>
<dbReference type="PROSITE" id="PS50928">
    <property type="entry name" value="ABC_TM1"/>
    <property type="match status" value="1"/>
</dbReference>
<keyword evidence="3" id="KW-1003">Cell membrane</keyword>
<reference evidence="9 10" key="1">
    <citation type="submission" date="2020-08" db="EMBL/GenBank/DDBJ databases">
        <title>Genomic Encyclopedia of Type Strains, Phase III (KMG-III): the genomes of soil and plant-associated and newly described type strains.</title>
        <authorList>
            <person name="Whitman W."/>
        </authorList>
    </citation>
    <scope>NUCLEOTIDE SEQUENCE [LARGE SCALE GENOMIC DNA]</scope>
    <source>
        <strain evidence="9 10">CECT 8960</strain>
    </source>
</reference>